<feature type="compositionally biased region" description="Basic and acidic residues" evidence="1">
    <location>
        <begin position="1"/>
        <end position="10"/>
    </location>
</feature>
<sequence>MQKEDVDKRAKGGRPLKKVKREKNVRVRLTAGEHFRIEDKASKARMNISEWIRRAAIRAKVAPSISPEEMKNLRMLSGMANNLNQLAKLAHSQGLIVVQRKCRELIELITITIKNLGKDDR</sequence>
<proteinExistence type="predicted"/>
<dbReference type="Pfam" id="PF21983">
    <property type="entry name" value="NikA-like"/>
    <property type="match status" value="1"/>
</dbReference>
<dbReference type="OrthoDB" id="3268254at2"/>
<evidence type="ECO:0000313" key="3">
    <source>
        <dbReference type="Proteomes" id="UP000310477"/>
    </source>
</evidence>
<dbReference type="AlphaFoldDB" id="A0A4U1C8E8"/>
<name>A0A4U1C8E8_9SPHI</name>
<dbReference type="RefSeq" id="WP_136875647.1">
    <property type="nucleotide sequence ID" value="NZ_SWBO01000003.1"/>
</dbReference>
<organism evidence="2 3">
    <name type="scientific">Pedobacter cryotolerans</name>
    <dbReference type="NCBI Taxonomy" id="2571270"/>
    <lineage>
        <taxon>Bacteria</taxon>
        <taxon>Pseudomonadati</taxon>
        <taxon>Bacteroidota</taxon>
        <taxon>Sphingobacteriia</taxon>
        <taxon>Sphingobacteriales</taxon>
        <taxon>Sphingobacteriaceae</taxon>
        <taxon>Pedobacter</taxon>
    </lineage>
</organism>
<evidence type="ECO:0000256" key="1">
    <source>
        <dbReference type="SAM" id="MobiDB-lite"/>
    </source>
</evidence>
<dbReference type="InterPro" id="IPR053842">
    <property type="entry name" value="NikA-like"/>
</dbReference>
<reference evidence="2 3" key="1">
    <citation type="submission" date="2019-04" db="EMBL/GenBank/DDBJ databases">
        <title>Pedobacter sp. AR-2-6 sp. nov., isolated from Arctic soil.</title>
        <authorList>
            <person name="Dahal R.H."/>
            <person name="Kim D.-U."/>
        </authorList>
    </citation>
    <scope>NUCLEOTIDE SEQUENCE [LARGE SCALE GENOMIC DNA]</scope>
    <source>
        <strain evidence="2 3">AR-2-6</strain>
    </source>
</reference>
<gene>
    <name evidence="2" type="ORF">FA045_06360</name>
</gene>
<feature type="region of interest" description="Disordered" evidence="1">
    <location>
        <begin position="1"/>
        <end position="21"/>
    </location>
</feature>
<protein>
    <submittedName>
        <fullName evidence="2">MobC family plasmid mobilization relaxosome protein</fullName>
    </submittedName>
</protein>
<accession>A0A4U1C8E8</accession>
<dbReference type="EMBL" id="SWBO01000003">
    <property type="protein sequence ID" value="TKC01865.1"/>
    <property type="molecule type" value="Genomic_DNA"/>
</dbReference>
<comment type="caution">
    <text evidence="2">The sequence shown here is derived from an EMBL/GenBank/DDBJ whole genome shotgun (WGS) entry which is preliminary data.</text>
</comment>
<evidence type="ECO:0000313" key="2">
    <source>
        <dbReference type="EMBL" id="TKC01865.1"/>
    </source>
</evidence>
<keyword evidence="3" id="KW-1185">Reference proteome</keyword>
<dbReference type="Proteomes" id="UP000310477">
    <property type="component" value="Unassembled WGS sequence"/>
</dbReference>
<feature type="compositionally biased region" description="Basic residues" evidence="1">
    <location>
        <begin position="11"/>
        <end position="21"/>
    </location>
</feature>